<dbReference type="AlphaFoldDB" id="A0A9P1HAR2"/>
<feature type="signal peptide" evidence="2">
    <location>
        <begin position="1"/>
        <end position="20"/>
    </location>
</feature>
<evidence type="ECO:0000256" key="1">
    <source>
        <dbReference type="SAM" id="MobiDB-lite"/>
    </source>
</evidence>
<dbReference type="Proteomes" id="UP000838763">
    <property type="component" value="Unassembled WGS sequence"/>
</dbReference>
<keyword evidence="4" id="KW-1185">Reference proteome</keyword>
<evidence type="ECO:0000256" key="2">
    <source>
        <dbReference type="SAM" id="SignalP"/>
    </source>
</evidence>
<gene>
    <name evidence="3" type="ORF">PPNO1_LOCUS9304</name>
</gene>
<organism evidence="3 4">
    <name type="scientific">Parascedosporium putredinis</name>
    <dbReference type="NCBI Taxonomy" id="1442378"/>
    <lineage>
        <taxon>Eukaryota</taxon>
        <taxon>Fungi</taxon>
        <taxon>Dikarya</taxon>
        <taxon>Ascomycota</taxon>
        <taxon>Pezizomycotina</taxon>
        <taxon>Sordariomycetes</taxon>
        <taxon>Hypocreomycetidae</taxon>
        <taxon>Microascales</taxon>
        <taxon>Microascaceae</taxon>
        <taxon>Parascedosporium</taxon>
    </lineage>
</organism>
<protein>
    <recommendedName>
        <fullName evidence="5">Fungal N-terminal domain-containing protein</fullName>
    </recommendedName>
</protein>
<sequence>MSGLEGILAITSLVLQVVSATDKVIAVFEKAQNAPTELGQLRASLLRLSRHFDMLRAAGRAHIHADDAGDVHRTLRECKALFDGYDVARARSSVHQVAWGTQHSAQVGLCQARVDRLFTQIVLPLWLETSTYRLGPAQHLEPVTPEIKGKEREESPQSTRPFVSPQHLEELSRAIEQLQSEQERGDVESNTDQLYQALRECWADMGLDVNQLSEIAGYQELRRNSTVAFEMAPATLKIEAAEKASGHRRIELERVHVMARDSESRILLYQSRDGSIQVTQIVQFGCIPWTSSRTSTRVSFLHPSVVTVIDKNGYHIYDTDPKYHFRDLDASHRFQETLRERRHLGAFDFVNLKSNGVVLARRQVIRFWTDLNKRHMELDLSRYDREAEFYISSARYPLRKPLETDTIIIKASLHSSHGVIRMQFESLQGVISDGLHHNAAAHIAALCRQTLMVMTEMNLSFKPYARRMTSRD</sequence>
<dbReference type="EMBL" id="CALLCH030000020">
    <property type="protein sequence ID" value="CAI4219757.1"/>
    <property type="molecule type" value="Genomic_DNA"/>
</dbReference>
<comment type="caution">
    <text evidence="3">The sequence shown here is derived from an EMBL/GenBank/DDBJ whole genome shotgun (WGS) entry which is preliminary data.</text>
</comment>
<keyword evidence="2" id="KW-0732">Signal</keyword>
<evidence type="ECO:0000313" key="4">
    <source>
        <dbReference type="Proteomes" id="UP000838763"/>
    </source>
</evidence>
<evidence type="ECO:0008006" key="5">
    <source>
        <dbReference type="Google" id="ProtNLM"/>
    </source>
</evidence>
<dbReference type="OrthoDB" id="4576996at2759"/>
<proteinExistence type="predicted"/>
<name>A0A9P1HAR2_9PEZI</name>
<evidence type="ECO:0000313" key="3">
    <source>
        <dbReference type="EMBL" id="CAI4219757.1"/>
    </source>
</evidence>
<accession>A0A9P1HAR2</accession>
<feature type="region of interest" description="Disordered" evidence="1">
    <location>
        <begin position="144"/>
        <end position="166"/>
    </location>
</feature>
<reference evidence="3" key="1">
    <citation type="submission" date="2022-11" db="EMBL/GenBank/DDBJ databases">
        <authorList>
            <person name="Scott C."/>
            <person name="Bruce N."/>
        </authorList>
    </citation>
    <scope>NUCLEOTIDE SEQUENCE</scope>
</reference>
<feature type="chain" id="PRO_5040199215" description="Fungal N-terminal domain-containing protein" evidence="2">
    <location>
        <begin position="21"/>
        <end position="472"/>
    </location>
</feature>